<gene>
    <name evidence="1" type="ORF">GWK09_05580</name>
</gene>
<dbReference type="AlphaFoldDB" id="A0A6P0UIG0"/>
<protein>
    <recommendedName>
        <fullName evidence="3">Alpha/beta hydrolase</fullName>
    </recommendedName>
</protein>
<evidence type="ECO:0000313" key="2">
    <source>
        <dbReference type="Proteomes" id="UP000468443"/>
    </source>
</evidence>
<name>A0A6P0UIG0_9FLAO</name>
<keyword evidence="2" id="KW-1185">Reference proteome</keyword>
<evidence type="ECO:0000313" key="1">
    <source>
        <dbReference type="EMBL" id="NER09976.1"/>
    </source>
</evidence>
<dbReference type="EMBL" id="JAABOP010000001">
    <property type="protein sequence ID" value="NER09976.1"/>
    <property type="molecule type" value="Genomic_DNA"/>
</dbReference>
<dbReference type="Gene3D" id="3.40.50.1820">
    <property type="entry name" value="alpha/beta hydrolase"/>
    <property type="match status" value="1"/>
</dbReference>
<proteinExistence type="predicted"/>
<dbReference type="RefSeq" id="WP_163692001.1">
    <property type="nucleotide sequence ID" value="NZ_FXTW01000001.1"/>
</dbReference>
<accession>A0A6P0UIG0</accession>
<dbReference type="InterPro" id="IPR029058">
    <property type="entry name" value="AB_hydrolase_fold"/>
</dbReference>
<sequence length="185" mass="21002">MKHVFYLHGMIVSVQGRQAVSEEFGPYEYDAIIDALKAEGYEVHAEVRTTQTDFDAFCQKTSDEIDQLIKKGVSPRDITVIGASMGALMAMQISDLNLNPINYVLLGANSDRNEKSFDWHLHGRILGIYEASDQIAGKEYSYWIQRSPDAEAFEQIQINTGLGHGFLYTPHEAWMDPARKWIQKE</sequence>
<evidence type="ECO:0008006" key="3">
    <source>
        <dbReference type="Google" id="ProtNLM"/>
    </source>
</evidence>
<reference evidence="1 2" key="1">
    <citation type="submission" date="2020-01" db="EMBL/GenBank/DDBJ databases">
        <title>Muriicola jejuensis KCTC 22299.</title>
        <authorList>
            <person name="Wang G."/>
        </authorList>
    </citation>
    <scope>NUCLEOTIDE SEQUENCE [LARGE SCALE GENOMIC DNA]</scope>
    <source>
        <strain evidence="1 2">KCTC 22299</strain>
    </source>
</reference>
<dbReference type="SUPFAM" id="SSF53474">
    <property type="entry name" value="alpha/beta-Hydrolases"/>
    <property type="match status" value="1"/>
</dbReference>
<dbReference type="Proteomes" id="UP000468443">
    <property type="component" value="Unassembled WGS sequence"/>
</dbReference>
<comment type="caution">
    <text evidence="1">The sequence shown here is derived from an EMBL/GenBank/DDBJ whole genome shotgun (WGS) entry which is preliminary data.</text>
</comment>
<organism evidence="1 2">
    <name type="scientific">Muriicola jejuensis</name>
    <dbReference type="NCBI Taxonomy" id="504488"/>
    <lineage>
        <taxon>Bacteria</taxon>
        <taxon>Pseudomonadati</taxon>
        <taxon>Bacteroidota</taxon>
        <taxon>Flavobacteriia</taxon>
        <taxon>Flavobacteriales</taxon>
        <taxon>Flavobacteriaceae</taxon>
        <taxon>Muriicola</taxon>
    </lineage>
</organism>